<evidence type="ECO:0000256" key="4">
    <source>
        <dbReference type="ARBA" id="ARBA00012448"/>
    </source>
</evidence>
<evidence type="ECO:0000259" key="16">
    <source>
        <dbReference type="SMART" id="SM00936"/>
    </source>
</evidence>
<keyword evidence="11" id="KW-0961">Cell wall biogenesis/degradation</keyword>
<dbReference type="SMART" id="SM00936">
    <property type="entry name" value="PBP5_C"/>
    <property type="match status" value="1"/>
</dbReference>
<evidence type="ECO:0000256" key="6">
    <source>
        <dbReference type="ARBA" id="ARBA00022670"/>
    </source>
</evidence>
<evidence type="ECO:0000256" key="7">
    <source>
        <dbReference type="ARBA" id="ARBA00022729"/>
    </source>
</evidence>
<evidence type="ECO:0000256" key="3">
    <source>
        <dbReference type="ARBA" id="ARBA00007164"/>
    </source>
</evidence>
<dbReference type="GO" id="GO:0008360">
    <property type="term" value="P:regulation of cell shape"/>
    <property type="evidence" value="ECO:0007669"/>
    <property type="project" value="UniProtKB-KW"/>
</dbReference>
<keyword evidence="10" id="KW-0573">Peptidoglycan synthesis</keyword>
<comment type="function">
    <text evidence="1">Removes C-terminal D-alanyl residues from sugar-peptide cell wall precursors.</text>
</comment>
<dbReference type="Gene3D" id="3.40.710.10">
    <property type="entry name" value="DD-peptidase/beta-lactamase superfamily"/>
    <property type="match status" value="1"/>
</dbReference>
<dbReference type="InterPro" id="IPR018044">
    <property type="entry name" value="Peptidase_S11"/>
</dbReference>
<dbReference type="PANTHER" id="PTHR21581:SF6">
    <property type="entry name" value="TRAFFICKING PROTEIN PARTICLE COMPLEX SUBUNIT 12"/>
    <property type="match status" value="1"/>
</dbReference>
<comment type="caution">
    <text evidence="17">The sequence shown here is derived from an EMBL/GenBank/DDBJ whole genome shotgun (WGS) entry which is preliminary data.</text>
</comment>
<dbReference type="GO" id="GO:0009002">
    <property type="term" value="F:serine-type D-Ala-D-Ala carboxypeptidase activity"/>
    <property type="evidence" value="ECO:0007669"/>
    <property type="project" value="UniProtKB-EC"/>
</dbReference>
<keyword evidence="6" id="KW-0645">Protease</keyword>
<keyword evidence="8" id="KW-0378">Hydrolase</keyword>
<evidence type="ECO:0000256" key="13">
    <source>
        <dbReference type="PIRSR" id="PIRSR618044-1"/>
    </source>
</evidence>
<evidence type="ECO:0000256" key="2">
    <source>
        <dbReference type="ARBA" id="ARBA00004752"/>
    </source>
</evidence>
<keyword evidence="9" id="KW-0133">Cell shape</keyword>
<evidence type="ECO:0000256" key="10">
    <source>
        <dbReference type="ARBA" id="ARBA00022984"/>
    </source>
</evidence>
<feature type="active site" description="Proton acceptor" evidence="13">
    <location>
        <position position="88"/>
    </location>
</feature>
<organism evidence="17 18">
    <name type="scientific">Candidatus Allofournierella pullistercoris</name>
    <dbReference type="NCBI Taxonomy" id="2838597"/>
    <lineage>
        <taxon>Bacteria</taxon>
        <taxon>Bacillati</taxon>
        <taxon>Bacillota</taxon>
        <taxon>Clostridia</taxon>
        <taxon>Eubacteriales</taxon>
        <taxon>Oscillospiraceae</taxon>
        <taxon>Allofournierella</taxon>
    </lineage>
</organism>
<accession>A0A948T1I4</accession>
<evidence type="ECO:0000313" key="18">
    <source>
        <dbReference type="Proteomes" id="UP000713596"/>
    </source>
</evidence>
<evidence type="ECO:0000256" key="8">
    <source>
        <dbReference type="ARBA" id="ARBA00022801"/>
    </source>
</evidence>
<gene>
    <name evidence="17" type="ORF">H9882_02995</name>
</gene>
<feature type="active site" description="Acyl-ester intermediate" evidence="13">
    <location>
        <position position="85"/>
    </location>
</feature>
<dbReference type="InterPro" id="IPR012907">
    <property type="entry name" value="Peptidase_S11_C"/>
</dbReference>
<dbReference type="GO" id="GO:0071555">
    <property type="term" value="P:cell wall organization"/>
    <property type="evidence" value="ECO:0007669"/>
    <property type="project" value="UniProtKB-KW"/>
</dbReference>
<comment type="catalytic activity">
    <reaction evidence="12">
        <text>Preferential cleavage: (Ac)2-L-Lys-D-Ala-|-D-Ala. Also transpeptidation of peptidyl-alanyl moieties that are N-acyl substituents of D-alanine.</text>
        <dbReference type="EC" id="3.4.16.4"/>
    </reaction>
</comment>
<dbReference type="EC" id="3.4.16.4" evidence="4"/>
<evidence type="ECO:0000313" key="17">
    <source>
        <dbReference type="EMBL" id="MBU3805842.1"/>
    </source>
</evidence>
<dbReference type="PROSITE" id="PS51257">
    <property type="entry name" value="PROKAR_LIPOPROTEIN"/>
    <property type="match status" value="1"/>
</dbReference>
<dbReference type="InterPro" id="IPR012338">
    <property type="entry name" value="Beta-lactam/transpept-like"/>
</dbReference>
<evidence type="ECO:0000256" key="12">
    <source>
        <dbReference type="ARBA" id="ARBA00034000"/>
    </source>
</evidence>
<dbReference type="AlphaFoldDB" id="A0A948T1I4"/>
<keyword evidence="5 17" id="KW-0121">Carboxypeptidase</keyword>
<sequence length="406" mass="44073">MRSRRFRFGRDGGFMKQKGWIHSLVSVGLAACFAVTASAETQTLQAGRFELAQFDIPCRTAILIDQNSGTILYEKQADQQVPIASITKVMTLLLTMEALEQGQVSLDQVVPVSDHAYNMGGSQIWLEPREQLTLDEMIRAICISSANDAAVAVAEFIGGSEDAFVEKMNAKAAELGMDSTHFENACGLDASGHLSTARDVARMSREILNKYPKILEYTGIWMDTLRGGQTHLINTNKLLKRYEGITGLKTGTTSGAGVCLSASATRGDLSLIAVVLGSPSSAERFKAATTLLDYGFANFEQAKLELPSSRPSELTVEQGNQETVTLQYPELEGVLVKKGDTQPVEVTLDLPQSIEAPVEQGQTLGTVNVSHGGQNLGQWPIVAAQPVQKLTFKVVLLRLWEKVLEP</sequence>
<proteinExistence type="inferred from homology"/>
<feature type="domain" description="Peptidase S11 D-Ala-D-Ala carboxypeptidase A C-terminal" evidence="16">
    <location>
        <begin position="299"/>
        <end position="389"/>
    </location>
</feature>
<dbReference type="SUPFAM" id="SSF56601">
    <property type="entry name" value="beta-lactamase/transpeptidase-like"/>
    <property type="match status" value="1"/>
</dbReference>
<dbReference type="SUPFAM" id="SSF69189">
    <property type="entry name" value="Penicillin-binding protein associated domain"/>
    <property type="match status" value="1"/>
</dbReference>
<dbReference type="Pfam" id="PF00768">
    <property type="entry name" value="Peptidase_S11"/>
    <property type="match status" value="1"/>
</dbReference>
<evidence type="ECO:0000256" key="1">
    <source>
        <dbReference type="ARBA" id="ARBA00003217"/>
    </source>
</evidence>
<comment type="pathway">
    <text evidence="2">Cell wall biogenesis; peptidoglycan biosynthesis.</text>
</comment>
<evidence type="ECO:0000256" key="15">
    <source>
        <dbReference type="RuleBase" id="RU004016"/>
    </source>
</evidence>
<reference evidence="17" key="1">
    <citation type="journal article" date="2021" name="PeerJ">
        <title>Extensive microbial diversity within the chicken gut microbiome revealed by metagenomics and culture.</title>
        <authorList>
            <person name="Gilroy R."/>
            <person name="Ravi A."/>
            <person name="Getino M."/>
            <person name="Pursley I."/>
            <person name="Horton D.L."/>
            <person name="Alikhan N.F."/>
            <person name="Baker D."/>
            <person name="Gharbi K."/>
            <person name="Hall N."/>
            <person name="Watson M."/>
            <person name="Adriaenssens E.M."/>
            <person name="Foster-Nyarko E."/>
            <person name="Jarju S."/>
            <person name="Secka A."/>
            <person name="Antonio M."/>
            <person name="Oren A."/>
            <person name="Chaudhuri R.R."/>
            <person name="La Ragione R."/>
            <person name="Hildebrand F."/>
            <person name="Pallen M.J."/>
        </authorList>
    </citation>
    <scope>NUCLEOTIDE SEQUENCE</scope>
    <source>
        <strain evidence="17">B5_2728</strain>
    </source>
</reference>
<dbReference type="PANTHER" id="PTHR21581">
    <property type="entry name" value="D-ALANYL-D-ALANINE CARBOXYPEPTIDASE"/>
    <property type="match status" value="1"/>
</dbReference>
<dbReference type="GO" id="GO:0006508">
    <property type="term" value="P:proteolysis"/>
    <property type="evidence" value="ECO:0007669"/>
    <property type="project" value="UniProtKB-KW"/>
</dbReference>
<dbReference type="Pfam" id="PF07943">
    <property type="entry name" value="PBP5_C"/>
    <property type="match status" value="1"/>
</dbReference>
<dbReference type="InterPro" id="IPR037167">
    <property type="entry name" value="Peptidase_S11_C_sf"/>
</dbReference>
<evidence type="ECO:0000256" key="11">
    <source>
        <dbReference type="ARBA" id="ARBA00023316"/>
    </source>
</evidence>
<dbReference type="GO" id="GO:0009252">
    <property type="term" value="P:peptidoglycan biosynthetic process"/>
    <property type="evidence" value="ECO:0007669"/>
    <property type="project" value="UniProtKB-KW"/>
</dbReference>
<dbReference type="Proteomes" id="UP000713596">
    <property type="component" value="Unassembled WGS sequence"/>
</dbReference>
<feature type="binding site" evidence="14">
    <location>
        <position position="249"/>
    </location>
    <ligand>
        <name>substrate</name>
    </ligand>
</feature>
<evidence type="ECO:0000256" key="9">
    <source>
        <dbReference type="ARBA" id="ARBA00022960"/>
    </source>
</evidence>
<dbReference type="InterPro" id="IPR015956">
    <property type="entry name" value="Peniciliin-bd_prot_C_sf"/>
</dbReference>
<protein>
    <recommendedName>
        <fullName evidence="4">serine-type D-Ala-D-Ala carboxypeptidase</fullName>
        <ecNumber evidence="4">3.4.16.4</ecNumber>
    </recommendedName>
</protein>
<comment type="similarity">
    <text evidence="3 15">Belongs to the peptidase S11 family.</text>
</comment>
<dbReference type="PRINTS" id="PR00725">
    <property type="entry name" value="DADACBPTASE1"/>
</dbReference>
<dbReference type="EMBL" id="JAHLFP010000020">
    <property type="protein sequence ID" value="MBU3805842.1"/>
    <property type="molecule type" value="Genomic_DNA"/>
</dbReference>
<dbReference type="InterPro" id="IPR001967">
    <property type="entry name" value="Peptidase_S11_N"/>
</dbReference>
<name>A0A948T1I4_9FIRM</name>
<dbReference type="Gene3D" id="2.60.410.10">
    <property type="entry name" value="D-Ala-D-Ala carboxypeptidase, C-terminal domain"/>
    <property type="match status" value="1"/>
</dbReference>
<evidence type="ECO:0000256" key="5">
    <source>
        <dbReference type="ARBA" id="ARBA00022645"/>
    </source>
</evidence>
<keyword evidence="7" id="KW-0732">Signal</keyword>
<evidence type="ECO:0000256" key="14">
    <source>
        <dbReference type="PIRSR" id="PIRSR618044-2"/>
    </source>
</evidence>
<feature type="active site" evidence="13">
    <location>
        <position position="145"/>
    </location>
</feature>
<reference evidence="17" key="2">
    <citation type="submission" date="2021-04" db="EMBL/GenBank/DDBJ databases">
        <authorList>
            <person name="Gilroy R."/>
        </authorList>
    </citation>
    <scope>NUCLEOTIDE SEQUENCE</scope>
    <source>
        <strain evidence="17">B5_2728</strain>
    </source>
</reference>